<keyword evidence="5 9" id="KW-0450">Lipoyl</keyword>
<dbReference type="InterPro" id="IPR011053">
    <property type="entry name" value="Single_hybrid_motif"/>
</dbReference>
<dbReference type="Pfam" id="PF02817">
    <property type="entry name" value="E3_binding"/>
    <property type="match status" value="1"/>
</dbReference>
<keyword evidence="3 9" id="KW-0808">Transferase</keyword>
<dbReference type="SUPFAM" id="SSF51230">
    <property type="entry name" value="Single hybrid motif"/>
    <property type="match status" value="1"/>
</dbReference>
<evidence type="ECO:0000313" key="13">
    <source>
        <dbReference type="Proteomes" id="UP000650424"/>
    </source>
</evidence>
<sequence>MSSVEVKVPDIGDFKEVEVIELMVKVGDTIKVDQSLITVESDKASMEIPSSHAGVVTEIKVKVGDKVAEGSLLVVVDAAASAAVPAPAPAATPAPAAAPVAATPAPAAPATVSAAAPAPVAAPVASAAPVATASAGKAHASPSIRKFARELGVDLTRVAGSGQKGRITQEDVQNFVKGIMAGSTAVAAVSAPAKNGSGVGLDVLPWPSLDFSKFGATTTSPLSRIKKLSGPNLHRNWVMIPHVTQFDEADISDLEEFRKSSNEALVKSGVKLTMLAFVIKASVAALKKFPAFNSSLDATGENLILKQYYNVGFAADTPNGLVVPVVKNADQKTLSQIAVEMGELSGQARDGKLKPADMQGATFTISSLGGIGGTAFTPIINAPEVAILGLSKSSIKPVWDGKQFQPRLMLPLSLSYDHRVIDGAMAAKFTAYLADVLADLRKTLL</sequence>
<dbReference type="Gene3D" id="3.30.559.10">
    <property type="entry name" value="Chloramphenicol acetyltransferase-like domain"/>
    <property type="match status" value="1"/>
</dbReference>
<comment type="similarity">
    <text evidence="1 9">Belongs to the 2-oxoacid dehydrogenase family.</text>
</comment>
<dbReference type="InterPro" id="IPR050743">
    <property type="entry name" value="2-oxoacid_DH_E2_comp"/>
</dbReference>
<evidence type="ECO:0000313" key="12">
    <source>
        <dbReference type="EMBL" id="MBC3918748.1"/>
    </source>
</evidence>
<dbReference type="PROSITE" id="PS00189">
    <property type="entry name" value="LIPOYL"/>
    <property type="match status" value="1"/>
</dbReference>
<dbReference type="SUPFAM" id="SSF47005">
    <property type="entry name" value="Peripheral subunit-binding domain of 2-oxo acid dehydrogenase complex"/>
    <property type="match status" value="1"/>
</dbReference>
<dbReference type="InterPro" id="IPR036625">
    <property type="entry name" value="E3-bd_dom_sf"/>
</dbReference>
<evidence type="ECO:0000256" key="1">
    <source>
        <dbReference type="ARBA" id="ARBA00007317"/>
    </source>
</evidence>
<dbReference type="Gene3D" id="2.40.50.100">
    <property type="match status" value="1"/>
</dbReference>
<evidence type="ECO:0000256" key="3">
    <source>
        <dbReference type="ARBA" id="ARBA00022679"/>
    </source>
</evidence>
<dbReference type="InterPro" id="IPR006256">
    <property type="entry name" value="AcTrfase_Pyrv_DH_cplx"/>
</dbReference>
<comment type="caution">
    <text evidence="12">The sequence shown here is derived from an EMBL/GenBank/DDBJ whole genome shotgun (WGS) entry which is preliminary data.</text>
</comment>
<evidence type="ECO:0000256" key="5">
    <source>
        <dbReference type="ARBA" id="ARBA00022823"/>
    </source>
</evidence>
<evidence type="ECO:0000256" key="8">
    <source>
        <dbReference type="ARBA" id="ARBA00048370"/>
    </source>
</evidence>
<evidence type="ECO:0000256" key="6">
    <source>
        <dbReference type="ARBA" id="ARBA00023315"/>
    </source>
</evidence>
<reference evidence="12 13" key="1">
    <citation type="submission" date="2020-08" db="EMBL/GenBank/DDBJ databases">
        <title>Novel species isolated from subtropical streams in China.</title>
        <authorList>
            <person name="Lu H."/>
        </authorList>
    </citation>
    <scope>NUCLEOTIDE SEQUENCE [LARGE SCALE GENOMIC DNA]</scope>
    <source>
        <strain evidence="12 13">CY18W</strain>
    </source>
</reference>
<dbReference type="GO" id="GO:0004742">
    <property type="term" value="F:dihydrolipoyllysine-residue acetyltransferase activity"/>
    <property type="evidence" value="ECO:0007669"/>
    <property type="project" value="UniProtKB-EC"/>
</dbReference>
<protein>
    <recommendedName>
        <fullName evidence="9">Acetyltransferase component of pyruvate dehydrogenase complex</fullName>
        <ecNumber evidence="9">2.3.1.12</ecNumber>
    </recommendedName>
</protein>
<evidence type="ECO:0000256" key="2">
    <source>
        <dbReference type="ARBA" id="ARBA00011484"/>
    </source>
</evidence>
<comment type="subunit">
    <text evidence="2 9">Forms a 24-polypeptide structural core with octahedral symmetry.</text>
</comment>
<feature type="domain" description="Lipoyl-binding" evidence="10">
    <location>
        <begin position="3"/>
        <end position="77"/>
    </location>
</feature>
<evidence type="ECO:0000256" key="4">
    <source>
        <dbReference type="ARBA" id="ARBA00022737"/>
    </source>
</evidence>
<dbReference type="PANTHER" id="PTHR43178">
    <property type="entry name" value="DIHYDROLIPOAMIDE ACETYLTRANSFERASE COMPONENT OF PYRUVATE DEHYDROGENASE COMPLEX"/>
    <property type="match status" value="1"/>
</dbReference>
<proteinExistence type="inferred from homology"/>
<evidence type="ECO:0000256" key="7">
    <source>
        <dbReference type="ARBA" id="ARBA00025211"/>
    </source>
</evidence>
<dbReference type="InterPro" id="IPR000089">
    <property type="entry name" value="Biotin_lipoyl"/>
</dbReference>
<dbReference type="InterPro" id="IPR004167">
    <property type="entry name" value="PSBD"/>
</dbReference>
<dbReference type="InterPro" id="IPR003016">
    <property type="entry name" value="2-oxoA_DH_lipoyl-BS"/>
</dbReference>
<dbReference type="Pfam" id="PF00364">
    <property type="entry name" value="Biotin_lipoyl"/>
    <property type="match status" value="1"/>
</dbReference>
<dbReference type="NCBIfam" id="TIGR01348">
    <property type="entry name" value="PDHac_trf_long"/>
    <property type="match status" value="1"/>
</dbReference>
<dbReference type="InterPro" id="IPR023213">
    <property type="entry name" value="CAT-like_dom_sf"/>
</dbReference>
<gene>
    <name evidence="12" type="primary">aceF</name>
    <name evidence="12" type="ORF">H8L32_14735</name>
</gene>
<name>A0ABR6ZS75_9BURK</name>
<dbReference type="PROSITE" id="PS50968">
    <property type="entry name" value="BIOTINYL_LIPOYL"/>
    <property type="match status" value="1"/>
</dbReference>
<dbReference type="SUPFAM" id="SSF52777">
    <property type="entry name" value="CoA-dependent acyltransferases"/>
    <property type="match status" value="1"/>
</dbReference>
<dbReference type="EMBL" id="JACOGF010000007">
    <property type="protein sequence ID" value="MBC3918748.1"/>
    <property type="molecule type" value="Genomic_DNA"/>
</dbReference>
<comment type="cofactor">
    <cofactor evidence="9">
        <name>(R)-lipoate</name>
        <dbReference type="ChEBI" id="CHEBI:83088"/>
    </cofactor>
    <text evidence="9">Binds 1 lipoyl cofactor covalently.</text>
</comment>
<dbReference type="PANTHER" id="PTHR43178:SF2">
    <property type="entry name" value="DIHYDROLIPOYLLYSINE-RESIDUE ACETYLTRANSFERASE COMPONENT OF PYRUVATE DEHYDROGENASE COMPLEX"/>
    <property type="match status" value="1"/>
</dbReference>
<dbReference type="EC" id="2.3.1.12" evidence="9"/>
<keyword evidence="6 9" id="KW-0012">Acyltransferase</keyword>
<dbReference type="PROSITE" id="PS51826">
    <property type="entry name" value="PSBD"/>
    <property type="match status" value="1"/>
</dbReference>
<dbReference type="Gene3D" id="4.10.320.10">
    <property type="entry name" value="E3-binding domain"/>
    <property type="match status" value="1"/>
</dbReference>
<dbReference type="InterPro" id="IPR001078">
    <property type="entry name" value="2-oxoacid_DH_actylTfrase"/>
</dbReference>
<keyword evidence="4" id="KW-0677">Repeat</keyword>
<dbReference type="Proteomes" id="UP000650424">
    <property type="component" value="Unassembled WGS sequence"/>
</dbReference>
<evidence type="ECO:0000259" key="11">
    <source>
        <dbReference type="PROSITE" id="PS51826"/>
    </source>
</evidence>
<comment type="catalytic activity">
    <reaction evidence="8 9">
        <text>N(6)-[(R)-dihydrolipoyl]-L-lysyl-[protein] + acetyl-CoA = N(6)-[(R)-S(8)-acetyldihydrolipoyl]-L-lysyl-[protein] + CoA</text>
        <dbReference type="Rhea" id="RHEA:17017"/>
        <dbReference type="Rhea" id="RHEA-COMP:10475"/>
        <dbReference type="Rhea" id="RHEA-COMP:10478"/>
        <dbReference type="ChEBI" id="CHEBI:57287"/>
        <dbReference type="ChEBI" id="CHEBI:57288"/>
        <dbReference type="ChEBI" id="CHEBI:83100"/>
        <dbReference type="ChEBI" id="CHEBI:83111"/>
        <dbReference type="EC" id="2.3.1.12"/>
    </reaction>
</comment>
<evidence type="ECO:0000259" key="10">
    <source>
        <dbReference type="PROSITE" id="PS50968"/>
    </source>
</evidence>
<accession>A0ABR6ZS75</accession>
<dbReference type="RefSeq" id="WP_186948016.1">
    <property type="nucleotide sequence ID" value="NZ_JACOGF010000007.1"/>
</dbReference>
<dbReference type="CDD" id="cd06849">
    <property type="entry name" value="lipoyl_domain"/>
    <property type="match status" value="1"/>
</dbReference>
<evidence type="ECO:0000256" key="9">
    <source>
        <dbReference type="RuleBase" id="RU361137"/>
    </source>
</evidence>
<keyword evidence="13" id="KW-1185">Reference proteome</keyword>
<organism evidence="12 13">
    <name type="scientific">Undibacterium hunanense</name>
    <dbReference type="NCBI Taxonomy" id="2762292"/>
    <lineage>
        <taxon>Bacteria</taxon>
        <taxon>Pseudomonadati</taxon>
        <taxon>Pseudomonadota</taxon>
        <taxon>Betaproteobacteria</taxon>
        <taxon>Burkholderiales</taxon>
        <taxon>Oxalobacteraceae</taxon>
        <taxon>Undibacterium</taxon>
    </lineage>
</organism>
<dbReference type="Pfam" id="PF00198">
    <property type="entry name" value="2-oxoacid_dh"/>
    <property type="match status" value="1"/>
</dbReference>
<comment type="function">
    <text evidence="7">The pyruvate dehydrogenase complex catalyzes the overall conversion of pyruvate to acetyl-CoA and CO(2). It contains multiple copies of three enzymatic components: pyruvate dehydrogenase (E1), dihydrolipoamide acetyltransferase (E2) and lipoamide dehydrogenase (E3).</text>
</comment>
<feature type="domain" description="Peripheral subunit-binding (PSBD)" evidence="11">
    <location>
        <begin position="139"/>
        <end position="176"/>
    </location>
</feature>